<evidence type="ECO:0000313" key="1">
    <source>
        <dbReference type="EMBL" id="KAJ8018505.1"/>
    </source>
</evidence>
<name>A0A9Q0YAN2_HOLLE</name>
<evidence type="ECO:0000313" key="2">
    <source>
        <dbReference type="Proteomes" id="UP001152320"/>
    </source>
</evidence>
<dbReference type="Proteomes" id="UP001152320">
    <property type="component" value="Unassembled WGS sequence"/>
</dbReference>
<dbReference type="EMBL" id="JAIZAY010000320">
    <property type="protein sequence ID" value="KAJ8018505.1"/>
    <property type="molecule type" value="Genomic_DNA"/>
</dbReference>
<protein>
    <submittedName>
        <fullName evidence="1">Uncharacterized protein</fullName>
    </submittedName>
</protein>
<proteinExistence type="predicted"/>
<accession>A0A9Q0YAN2</accession>
<dbReference type="AlphaFoldDB" id="A0A9Q0YAN2"/>
<comment type="caution">
    <text evidence="1">The sequence shown here is derived from an EMBL/GenBank/DDBJ whole genome shotgun (WGS) entry which is preliminary data.</text>
</comment>
<keyword evidence="2" id="KW-1185">Reference proteome</keyword>
<organism evidence="1 2">
    <name type="scientific">Holothuria leucospilota</name>
    <name type="common">Black long sea cucumber</name>
    <name type="synonym">Mertensiothuria leucospilota</name>
    <dbReference type="NCBI Taxonomy" id="206669"/>
    <lineage>
        <taxon>Eukaryota</taxon>
        <taxon>Metazoa</taxon>
        <taxon>Echinodermata</taxon>
        <taxon>Eleutherozoa</taxon>
        <taxon>Echinozoa</taxon>
        <taxon>Holothuroidea</taxon>
        <taxon>Aspidochirotacea</taxon>
        <taxon>Aspidochirotida</taxon>
        <taxon>Holothuriidae</taxon>
        <taxon>Holothuria</taxon>
    </lineage>
</organism>
<gene>
    <name evidence="1" type="ORF">HOLleu_43473</name>
</gene>
<sequence length="80" mass="9109">MGNKLNSQDHGNMATDVALTVFLIVRISQLCHLVGLTNFSDFIQNLMKTTDHNDKKQPMELQISSRNLVLDEYSDILMSR</sequence>
<reference evidence="1" key="1">
    <citation type="submission" date="2021-10" db="EMBL/GenBank/DDBJ databases">
        <title>Tropical sea cucumber genome reveals ecological adaptation and Cuvierian tubules defense mechanism.</title>
        <authorList>
            <person name="Chen T."/>
        </authorList>
    </citation>
    <scope>NUCLEOTIDE SEQUENCE</scope>
    <source>
        <strain evidence="1">Nanhai2018</strain>
        <tissue evidence="1">Muscle</tissue>
    </source>
</reference>